<evidence type="ECO:0000256" key="4">
    <source>
        <dbReference type="ARBA" id="ARBA00022857"/>
    </source>
</evidence>
<evidence type="ECO:0000256" key="1">
    <source>
        <dbReference type="ARBA" id="ARBA00001917"/>
    </source>
</evidence>
<evidence type="ECO:0000256" key="5">
    <source>
        <dbReference type="ARBA" id="ARBA00023002"/>
    </source>
</evidence>
<feature type="domain" description="NADH:flavin oxidoreductase/NADH oxidase N-terminal" evidence="6">
    <location>
        <begin position="3"/>
        <end position="340"/>
    </location>
</feature>
<comment type="cofactor">
    <cofactor evidence="1">
        <name>FMN</name>
        <dbReference type="ChEBI" id="CHEBI:58210"/>
    </cofactor>
</comment>
<keyword evidence="2" id="KW-0285">Flavoprotein</keyword>
<keyword evidence="4" id="KW-0521">NADP</keyword>
<keyword evidence="8" id="KW-1185">Reference proteome</keyword>
<evidence type="ECO:0000313" key="7">
    <source>
        <dbReference type="EMBL" id="GAA4678237.1"/>
    </source>
</evidence>
<dbReference type="PANTHER" id="PTHR43303:SF4">
    <property type="entry name" value="NADPH DEHYDROGENASE C23G7.10C-RELATED"/>
    <property type="match status" value="1"/>
</dbReference>
<dbReference type="InterPro" id="IPR044152">
    <property type="entry name" value="YqjM-like"/>
</dbReference>
<proteinExistence type="predicted"/>
<organism evidence="7 8">
    <name type="scientific">Pseudonocardia yuanmonensis</name>
    <dbReference type="NCBI Taxonomy" id="1095914"/>
    <lineage>
        <taxon>Bacteria</taxon>
        <taxon>Bacillati</taxon>
        <taxon>Actinomycetota</taxon>
        <taxon>Actinomycetes</taxon>
        <taxon>Pseudonocardiales</taxon>
        <taxon>Pseudonocardiaceae</taxon>
        <taxon>Pseudonocardia</taxon>
    </lineage>
</organism>
<reference evidence="8" key="1">
    <citation type="journal article" date="2019" name="Int. J. Syst. Evol. Microbiol.">
        <title>The Global Catalogue of Microorganisms (GCM) 10K type strain sequencing project: providing services to taxonomists for standard genome sequencing and annotation.</title>
        <authorList>
            <consortium name="The Broad Institute Genomics Platform"/>
            <consortium name="The Broad Institute Genome Sequencing Center for Infectious Disease"/>
            <person name="Wu L."/>
            <person name="Ma J."/>
        </authorList>
    </citation>
    <scope>NUCLEOTIDE SEQUENCE [LARGE SCALE GENOMIC DNA]</scope>
    <source>
        <strain evidence="8">JCM 18055</strain>
    </source>
</reference>
<evidence type="ECO:0000256" key="3">
    <source>
        <dbReference type="ARBA" id="ARBA00022643"/>
    </source>
</evidence>
<name>A0ABP8W3G4_9PSEU</name>
<keyword evidence="5" id="KW-0560">Oxidoreductase</keyword>
<gene>
    <name evidence="7" type="ORF">GCM10023215_08940</name>
</gene>
<sequence length="359" mass="38065">MPSLFDPITLRGITARNRIWLAPMCQYSIDARDGVPTDWHLVHLGARATGGFGLVMTEAAAVSPEGRISPQDAGLWSDEQAEAWARISAFVRAQGAIPATQLAHAGRKGSTAAPWRGEGPVVVEDGGWQAVAPSAVAFQGYATPRELAREEIAEIVTAFADAARRADAAGFDVVEVHAAHGYLLHQFLSPLANLRTDEHGGSFDNRIRIVLEVVDAVRAALPDRKALLVRLSATDWVDGGWTAEETVELSARLTEHGVDLVDVSSGGLDARQDIPVGPGYQVPFARDVRAKAGIATGAVGLITEPAAAQAVLDEGDADVVLLARAALREPAWPLRAAHELGVAPADAPYPVQYARGARR</sequence>
<keyword evidence="3" id="KW-0288">FMN</keyword>
<accession>A0ABP8W3G4</accession>
<dbReference type="PANTHER" id="PTHR43303">
    <property type="entry name" value="NADPH DEHYDROGENASE C23G7.10C-RELATED"/>
    <property type="match status" value="1"/>
</dbReference>
<protein>
    <submittedName>
        <fullName evidence="7">NADH:flavin oxidoreductase/NADH oxidase</fullName>
    </submittedName>
</protein>
<evidence type="ECO:0000313" key="8">
    <source>
        <dbReference type="Proteomes" id="UP001500325"/>
    </source>
</evidence>
<dbReference type="CDD" id="cd02932">
    <property type="entry name" value="OYE_YqiM_FMN"/>
    <property type="match status" value="1"/>
</dbReference>
<dbReference type="Proteomes" id="UP001500325">
    <property type="component" value="Unassembled WGS sequence"/>
</dbReference>
<dbReference type="Pfam" id="PF00724">
    <property type="entry name" value="Oxidored_FMN"/>
    <property type="match status" value="1"/>
</dbReference>
<comment type="caution">
    <text evidence="7">The sequence shown here is derived from an EMBL/GenBank/DDBJ whole genome shotgun (WGS) entry which is preliminary data.</text>
</comment>
<dbReference type="SUPFAM" id="SSF51395">
    <property type="entry name" value="FMN-linked oxidoreductases"/>
    <property type="match status" value="1"/>
</dbReference>
<dbReference type="RefSeq" id="WP_345378508.1">
    <property type="nucleotide sequence ID" value="NZ_BAABIC010000002.1"/>
</dbReference>
<dbReference type="EMBL" id="BAABIC010000002">
    <property type="protein sequence ID" value="GAA4678237.1"/>
    <property type="molecule type" value="Genomic_DNA"/>
</dbReference>
<dbReference type="InterPro" id="IPR013785">
    <property type="entry name" value="Aldolase_TIM"/>
</dbReference>
<evidence type="ECO:0000259" key="6">
    <source>
        <dbReference type="Pfam" id="PF00724"/>
    </source>
</evidence>
<dbReference type="InterPro" id="IPR001155">
    <property type="entry name" value="OxRdtase_FMN_N"/>
</dbReference>
<dbReference type="Gene3D" id="3.20.20.70">
    <property type="entry name" value="Aldolase class I"/>
    <property type="match status" value="1"/>
</dbReference>
<evidence type="ECO:0000256" key="2">
    <source>
        <dbReference type="ARBA" id="ARBA00022630"/>
    </source>
</evidence>